<dbReference type="GO" id="GO:0032259">
    <property type="term" value="P:methylation"/>
    <property type="evidence" value="ECO:0007669"/>
    <property type="project" value="UniProtKB-KW"/>
</dbReference>
<evidence type="ECO:0000259" key="2">
    <source>
        <dbReference type="PROSITE" id="PS51084"/>
    </source>
</evidence>
<dbReference type="Gene3D" id="3.30.428.10">
    <property type="entry name" value="HIT-like"/>
    <property type="match status" value="1"/>
</dbReference>
<feature type="short sequence motif" description="Histidine triad motif" evidence="1">
    <location>
        <begin position="104"/>
        <end position="108"/>
    </location>
</feature>
<evidence type="ECO:0000313" key="4">
    <source>
        <dbReference type="Proteomes" id="UP001596220"/>
    </source>
</evidence>
<dbReference type="EMBL" id="JBHSQO010000060">
    <property type="protein sequence ID" value="MFC6094297.1"/>
    <property type="molecule type" value="Genomic_DNA"/>
</dbReference>
<keyword evidence="3" id="KW-0808">Transferase</keyword>
<reference evidence="4" key="1">
    <citation type="journal article" date="2019" name="Int. J. Syst. Evol. Microbiol.">
        <title>The Global Catalogue of Microorganisms (GCM) 10K type strain sequencing project: providing services to taxonomists for standard genome sequencing and annotation.</title>
        <authorList>
            <consortium name="The Broad Institute Genomics Platform"/>
            <consortium name="The Broad Institute Genome Sequencing Center for Infectious Disease"/>
            <person name="Wu L."/>
            <person name="Ma J."/>
        </authorList>
    </citation>
    <scope>NUCLEOTIDE SEQUENCE [LARGE SCALE GENOMIC DNA]</scope>
    <source>
        <strain evidence="4">CGMCC 4.7246</strain>
    </source>
</reference>
<dbReference type="PROSITE" id="PS51084">
    <property type="entry name" value="HIT_2"/>
    <property type="match status" value="1"/>
</dbReference>
<name>A0ABW1PHL2_9PSEU</name>
<evidence type="ECO:0000256" key="1">
    <source>
        <dbReference type="PROSITE-ProRule" id="PRU00464"/>
    </source>
</evidence>
<proteinExistence type="predicted"/>
<dbReference type="EC" id="2.1.1.-" evidence="3"/>
<feature type="domain" description="HIT" evidence="2">
    <location>
        <begin position="12"/>
        <end position="119"/>
    </location>
</feature>
<protein>
    <submittedName>
        <fullName evidence="3">HIT family protein</fullName>
        <ecNumber evidence="3">2.1.1.-</ecNumber>
    </submittedName>
</protein>
<dbReference type="GO" id="GO:0008168">
    <property type="term" value="F:methyltransferase activity"/>
    <property type="evidence" value="ECO:0007669"/>
    <property type="project" value="UniProtKB-KW"/>
</dbReference>
<accession>A0ABW1PHL2</accession>
<dbReference type="Proteomes" id="UP001596220">
    <property type="component" value="Unassembled WGS sequence"/>
</dbReference>
<dbReference type="InterPro" id="IPR011146">
    <property type="entry name" value="HIT-like"/>
</dbReference>
<keyword evidence="3" id="KW-0489">Methyltransferase</keyword>
<dbReference type="Pfam" id="PF01230">
    <property type="entry name" value="HIT"/>
    <property type="match status" value="1"/>
</dbReference>
<dbReference type="InterPro" id="IPR036265">
    <property type="entry name" value="HIT-like_sf"/>
</dbReference>
<gene>
    <name evidence="3" type="ORF">ACFP3R_33945</name>
</gene>
<sequence length="161" mass="18057">MTQQGTTWRRDRIGSALRGDNPTVLARLEAGFAVVGDAQFLPGYCVLLADDPRVGRLTDLPRPRRLRFLADVDLLAEAVEVVCGRRDPGFRRVDVEILGNAVPHLHAHVRARYGWEPAERVDDPVHLYPPEVWTDPATALGPRHDELRGDLTAELDRLQKL</sequence>
<evidence type="ECO:0000313" key="3">
    <source>
        <dbReference type="EMBL" id="MFC6094297.1"/>
    </source>
</evidence>
<dbReference type="RefSeq" id="WP_380642408.1">
    <property type="nucleotide sequence ID" value="NZ_JBHSQO010000060.1"/>
</dbReference>
<dbReference type="SUPFAM" id="SSF54197">
    <property type="entry name" value="HIT-like"/>
    <property type="match status" value="1"/>
</dbReference>
<keyword evidence="4" id="KW-1185">Reference proteome</keyword>
<comment type="caution">
    <text evidence="3">The sequence shown here is derived from an EMBL/GenBank/DDBJ whole genome shotgun (WGS) entry which is preliminary data.</text>
</comment>
<organism evidence="3 4">
    <name type="scientific">Saccharothrix lopnurensis</name>
    <dbReference type="NCBI Taxonomy" id="1670621"/>
    <lineage>
        <taxon>Bacteria</taxon>
        <taxon>Bacillati</taxon>
        <taxon>Actinomycetota</taxon>
        <taxon>Actinomycetes</taxon>
        <taxon>Pseudonocardiales</taxon>
        <taxon>Pseudonocardiaceae</taxon>
        <taxon>Saccharothrix</taxon>
    </lineage>
</organism>